<sequence length="274" mass="31441">MKKVTCCFLLMFFLSAQSYSQTKLGKAEGSLKDNDQKVSRSSNNHHDSDYDDSFVAVIAYYAAEAVLSVSYYTLIESPFEYGNHASTAGITKRPYYTLNKGNYNFSPNEEEINFFRADLSGYYISENNNLKGMHLNLDMRFLKRMGAELDYLQLWENNPNFGKDHLALYSLLAKYYRVRTEKFDLYWGLGTTYVDGSVDEFGFTYGLGAELFFAKPMSLEVNFSQTYINSQTINKFNGLLNYHVKQYKVMGGYEHLKIGSQDFSMITLGIGVFF</sequence>
<evidence type="ECO:0000313" key="3">
    <source>
        <dbReference type="Proteomes" id="UP000256629"/>
    </source>
</evidence>
<dbReference type="Gene3D" id="2.40.160.20">
    <property type="match status" value="1"/>
</dbReference>
<dbReference type="AlphaFoldDB" id="A0A3D9HL11"/>
<evidence type="ECO:0000256" key="1">
    <source>
        <dbReference type="SAM" id="SignalP"/>
    </source>
</evidence>
<keyword evidence="1" id="KW-0732">Signal</keyword>
<proteinExistence type="predicted"/>
<dbReference type="OrthoDB" id="1323375at2"/>
<feature type="chain" id="PRO_5017548128" description="Outer membrane protein with beta-barrel domain" evidence="1">
    <location>
        <begin position="19"/>
        <end position="274"/>
    </location>
</feature>
<comment type="caution">
    <text evidence="2">The sequence shown here is derived from an EMBL/GenBank/DDBJ whole genome shotgun (WGS) entry which is preliminary data.</text>
</comment>
<evidence type="ECO:0000313" key="2">
    <source>
        <dbReference type="EMBL" id="RED49991.1"/>
    </source>
</evidence>
<dbReference type="Proteomes" id="UP000256629">
    <property type="component" value="Unassembled WGS sequence"/>
</dbReference>
<evidence type="ECO:0008006" key="4">
    <source>
        <dbReference type="Google" id="ProtNLM"/>
    </source>
</evidence>
<dbReference type="RefSeq" id="WP_147297714.1">
    <property type="nucleotide sequence ID" value="NZ_QRDX01000001.1"/>
</dbReference>
<dbReference type="SUPFAM" id="SSF56925">
    <property type="entry name" value="OMPA-like"/>
    <property type="match status" value="1"/>
</dbReference>
<keyword evidence="3" id="KW-1185">Reference proteome</keyword>
<protein>
    <recommendedName>
        <fullName evidence="4">Outer membrane protein with beta-barrel domain</fullName>
    </recommendedName>
</protein>
<dbReference type="EMBL" id="QRDX01000001">
    <property type="protein sequence ID" value="RED49991.1"/>
    <property type="molecule type" value="Genomic_DNA"/>
</dbReference>
<gene>
    <name evidence="2" type="ORF">DFQ02_10111</name>
</gene>
<reference evidence="2 3" key="1">
    <citation type="submission" date="2018-07" db="EMBL/GenBank/DDBJ databases">
        <title>Genomic Encyclopedia of Type Strains, Phase III (KMG-III): the genomes of soil and plant-associated and newly described type strains.</title>
        <authorList>
            <person name="Whitman W."/>
        </authorList>
    </citation>
    <scope>NUCLEOTIDE SEQUENCE [LARGE SCALE GENOMIC DNA]</scope>
    <source>
        <strain evidence="2 3">CECT 8487</strain>
    </source>
</reference>
<feature type="signal peptide" evidence="1">
    <location>
        <begin position="1"/>
        <end position="18"/>
    </location>
</feature>
<organism evidence="2 3">
    <name type="scientific">Seonamhaeicola aphaedonensis</name>
    <dbReference type="NCBI Taxonomy" id="1461338"/>
    <lineage>
        <taxon>Bacteria</taxon>
        <taxon>Pseudomonadati</taxon>
        <taxon>Bacteroidota</taxon>
        <taxon>Flavobacteriia</taxon>
        <taxon>Flavobacteriales</taxon>
        <taxon>Flavobacteriaceae</taxon>
    </lineage>
</organism>
<name>A0A3D9HL11_9FLAO</name>
<dbReference type="InterPro" id="IPR011250">
    <property type="entry name" value="OMP/PagP_B-barrel"/>
</dbReference>
<accession>A0A3D9HL11</accession>